<feature type="transmembrane region" description="Helical" evidence="11">
    <location>
        <begin position="194"/>
        <end position="213"/>
    </location>
</feature>
<dbReference type="AlphaFoldDB" id="A0A250VUN9"/>
<evidence type="ECO:0000256" key="9">
    <source>
        <dbReference type="ARBA" id="ARBA00037295"/>
    </source>
</evidence>
<evidence type="ECO:0000313" key="14">
    <source>
        <dbReference type="Proteomes" id="UP000217446"/>
    </source>
</evidence>
<keyword evidence="7 11" id="KW-1133">Transmembrane helix</keyword>
<dbReference type="Proteomes" id="UP000217446">
    <property type="component" value="Unassembled WGS sequence"/>
</dbReference>
<keyword evidence="3" id="KW-0813">Transport</keyword>
<dbReference type="InterPro" id="IPR005828">
    <property type="entry name" value="MFS_sugar_transport-like"/>
</dbReference>
<sequence>MVTSASSTLPATSGLSRKALARAVGAATIGNALEWFDWSTYSAFAAIFSLQIFGGHGGSALLSALAVFGVGFLMRPLGGALIGAFADRHGRRSALVLSVVLMAAGSLLVGITPTFAQAGMWAPAVLTLARLIQGLSVGGDYGASPIFLSEIAPPRHRGLVSSLHYVSLTFGLLAASLLGWILSAVLTRHELATWGWRIPFLLGAAAALWGLYLRSSVQESALFVQARSQERPKDVPSARRTPALILRVIGMTSLGSIAFWTITSYLPNSAVHVLSAGSVFAASSWALLIFLALQPAVGWLSDRIGRKPLLISYSAGFLILGYPLVAGVRIGSAGTLFWVMLLGLIVFSGYSAISAAFLAEQFPTKTRSTGVGIAHNVSSALFGGTAPYLLAKLDQSGDTAWFAGYVMAAAVVSGVLFLRIPEARGKALDS</sequence>
<comment type="function">
    <text evidence="9">May be a proton symporter involved in the uptake of osmolytes such as proline and glycine betaine.</text>
</comment>
<dbReference type="InterPro" id="IPR020846">
    <property type="entry name" value="MFS_dom"/>
</dbReference>
<dbReference type="PROSITE" id="PS00216">
    <property type="entry name" value="SUGAR_TRANSPORT_1"/>
    <property type="match status" value="1"/>
</dbReference>
<dbReference type="InterPro" id="IPR036259">
    <property type="entry name" value="MFS_trans_sf"/>
</dbReference>
<evidence type="ECO:0000259" key="12">
    <source>
        <dbReference type="PROSITE" id="PS50850"/>
    </source>
</evidence>
<evidence type="ECO:0000256" key="5">
    <source>
        <dbReference type="ARBA" id="ARBA00022692"/>
    </source>
</evidence>
<evidence type="ECO:0000256" key="1">
    <source>
        <dbReference type="ARBA" id="ARBA00004651"/>
    </source>
</evidence>
<keyword evidence="14" id="KW-1185">Reference proteome</keyword>
<feature type="domain" description="Major facilitator superfamily (MFS) profile" evidence="12">
    <location>
        <begin position="23"/>
        <end position="426"/>
    </location>
</feature>
<dbReference type="InterPro" id="IPR051084">
    <property type="entry name" value="H+-coupled_symporters"/>
</dbReference>
<dbReference type="EMBL" id="BDQI01000042">
    <property type="protein sequence ID" value="GAX57937.1"/>
    <property type="molecule type" value="Genomic_DNA"/>
</dbReference>
<evidence type="ECO:0000256" key="11">
    <source>
        <dbReference type="SAM" id="Phobius"/>
    </source>
</evidence>
<dbReference type="PANTHER" id="PTHR43528:SF1">
    <property type="entry name" value="ALPHA-KETOGLUTARATE PERMEASE"/>
    <property type="match status" value="1"/>
</dbReference>
<dbReference type="SUPFAM" id="SSF103473">
    <property type="entry name" value="MFS general substrate transporter"/>
    <property type="match status" value="1"/>
</dbReference>
<dbReference type="FunFam" id="1.20.1250.20:FF:000001">
    <property type="entry name" value="Dicarboxylate MFS transporter"/>
    <property type="match status" value="1"/>
</dbReference>
<feature type="transmembrane region" description="Helical" evidence="11">
    <location>
        <begin position="274"/>
        <end position="297"/>
    </location>
</feature>
<comment type="subcellular location">
    <subcellularLocation>
        <location evidence="1">Cell membrane</location>
        <topology evidence="1">Multi-pass membrane protein</topology>
    </subcellularLocation>
</comment>
<feature type="transmembrane region" description="Helical" evidence="11">
    <location>
        <begin position="43"/>
        <end position="73"/>
    </location>
</feature>
<reference evidence="14" key="1">
    <citation type="submission" date="2017-05" db="EMBL/GenBank/DDBJ databases">
        <title>Streptomyces olivochromogenes NBRC 3561 whole genome shotgun sequence.</title>
        <authorList>
            <person name="Dohra H."/>
            <person name="Kodani S."/>
        </authorList>
    </citation>
    <scope>NUCLEOTIDE SEQUENCE [LARGE SCALE GENOMIC DNA]</scope>
    <source>
        <strain evidence="14">NBRC 3561</strain>
    </source>
</reference>
<dbReference type="GO" id="GO:0005886">
    <property type="term" value="C:plasma membrane"/>
    <property type="evidence" value="ECO:0007669"/>
    <property type="project" value="UniProtKB-SubCell"/>
</dbReference>
<feature type="transmembrane region" description="Helical" evidence="11">
    <location>
        <begin position="402"/>
        <end position="420"/>
    </location>
</feature>
<feature type="transmembrane region" description="Helical" evidence="11">
    <location>
        <begin position="94"/>
        <end position="115"/>
    </location>
</feature>
<evidence type="ECO:0000256" key="4">
    <source>
        <dbReference type="ARBA" id="ARBA00022475"/>
    </source>
</evidence>
<keyword evidence="8 11" id="KW-0472">Membrane</keyword>
<comment type="caution">
    <text evidence="13">The sequence shown here is derived from an EMBL/GenBank/DDBJ whole genome shotgun (WGS) entry which is preliminary data.</text>
</comment>
<proteinExistence type="inferred from homology"/>
<keyword evidence="4" id="KW-1003">Cell membrane</keyword>
<feature type="transmembrane region" description="Helical" evidence="11">
    <location>
        <begin position="244"/>
        <end position="262"/>
    </location>
</feature>
<feature type="transmembrane region" description="Helical" evidence="11">
    <location>
        <begin position="309"/>
        <end position="330"/>
    </location>
</feature>
<evidence type="ECO:0000256" key="10">
    <source>
        <dbReference type="ARBA" id="ARBA00039918"/>
    </source>
</evidence>
<dbReference type="PROSITE" id="PS50850">
    <property type="entry name" value="MFS"/>
    <property type="match status" value="1"/>
</dbReference>
<dbReference type="STRING" id="1963.AQJ27_48190"/>
<organism evidence="13 14">
    <name type="scientific">Streptomyces olivochromogenes</name>
    <dbReference type="NCBI Taxonomy" id="1963"/>
    <lineage>
        <taxon>Bacteria</taxon>
        <taxon>Bacillati</taxon>
        <taxon>Actinomycetota</taxon>
        <taxon>Actinomycetes</taxon>
        <taxon>Kitasatosporales</taxon>
        <taxon>Streptomycetaceae</taxon>
        <taxon>Streptomyces</taxon>
    </lineage>
</organism>
<dbReference type="InterPro" id="IPR005829">
    <property type="entry name" value="Sugar_transporter_CS"/>
</dbReference>
<protein>
    <recommendedName>
        <fullName evidence="10">Putative proline/betaine transporter</fullName>
    </recommendedName>
</protein>
<dbReference type="RefSeq" id="WP_067384688.1">
    <property type="nucleotide sequence ID" value="NZ_BDQI01000042.1"/>
</dbReference>
<dbReference type="GO" id="GO:0015293">
    <property type="term" value="F:symporter activity"/>
    <property type="evidence" value="ECO:0007669"/>
    <property type="project" value="UniProtKB-KW"/>
</dbReference>
<name>A0A250VUN9_STROL</name>
<dbReference type="Pfam" id="PF00083">
    <property type="entry name" value="Sugar_tr"/>
    <property type="match status" value="2"/>
</dbReference>
<evidence type="ECO:0000256" key="6">
    <source>
        <dbReference type="ARBA" id="ARBA00022847"/>
    </source>
</evidence>
<gene>
    <name evidence="13" type="ORF">SO3561_09508</name>
</gene>
<dbReference type="Gene3D" id="1.20.1250.20">
    <property type="entry name" value="MFS general substrate transporter like domains"/>
    <property type="match status" value="2"/>
</dbReference>
<feature type="transmembrane region" description="Helical" evidence="11">
    <location>
        <begin position="163"/>
        <end position="182"/>
    </location>
</feature>
<keyword evidence="6" id="KW-0769">Symport</keyword>
<evidence type="ECO:0000313" key="13">
    <source>
        <dbReference type="EMBL" id="GAX57937.1"/>
    </source>
</evidence>
<feature type="transmembrane region" description="Helical" evidence="11">
    <location>
        <begin position="336"/>
        <end position="359"/>
    </location>
</feature>
<evidence type="ECO:0000256" key="3">
    <source>
        <dbReference type="ARBA" id="ARBA00022448"/>
    </source>
</evidence>
<evidence type="ECO:0000256" key="7">
    <source>
        <dbReference type="ARBA" id="ARBA00022989"/>
    </source>
</evidence>
<comment type="similarity">
    <text evidence="2">Belongs to the major facilitator superfamily. Metabolite:H+ Symporter (MHS) family (TC 2.A.1.6) family.</text>
</comment>
<accession>A0A250VUN9</accession>
<evidence type="ECO:0000256" key="8">
    <source>
        <dbReference type="ARBA" id="ARBA00023136"/>
    </source>
</evidence>
<dbReference type="PANTHER" id="PTHR43528">
    <property type="entry name" value="ALPHA-KETOGLUTARATE PERMEASE"/>
    <property type="match status" value="1"/>
</dbReference>
<keyword evidence="5 11" id="KW-0812">Transmembrane</keyword>
<evidence type="ECO:0000256" key="2">
    <source>
        <dbReference type="ARBA" id="ARBA00008240"/>
    </source>
</evidence>
<dbReference type="PROSITE" id="PS00217">
    <property type="entry name" value="SUGAR_TRANSPORT_2"/>
    <property type="match status" value="1"/>
</dbReference>